<protein>
    <submittedName>
        <fullName evidence="1">Uncharacterized protein</fullName>
    </submittedName>
</protein>
<name>A0A2W1JMR7_9CYAN</name>
<comment type="caution">
    <text evidence="1">The sequence shown here is derived from an EMBL/GenBank/DDBJ whole genome shotgun (WGS) entry which is preliminary data.</text>
</comment>
<dbReference type="Proteomes" id="UP000248857">
    <property type="component" value="Unassembled WGS sequence"/>
</dbReference>
<dbReference type="Gene3D" id="1.20.1220.20">
    <property type="entry name" value="Uncharcterised protein PF01724"/>
    <property type="match status" value="1"/>
</dbReference>
<dbReference type="RefSeq" id="WP_110989246.1">
    <property type="nucleotide sequence ID" value="NZ_CAWNWM010000051.1"/>
</dbReference>
<sequence length="113" mass="13399">MHCISLKLILKLHSSNHSLRKQCLIEEVEDLGGRHRDRVESYLSNLLLRLLKREYQADKRTTSWDVSIKTSALNIRKEIKRHPSLRRHCIESFEVTYQYARELASIESQLDRP</sequence>
<dbReference type="Pfam" id="PF01724">
    <property type="entry name" value="DUF29"/>
    <property type="match status" value="1"/>
</dbReference>
<keyword evidence="2" id="KW-1185">Reference proteome</keyword>
<reference evidence="1 2" key="1">
    <citation type="journal article" date="2018" name="Sci. Rep.">
        <title>A novel species of the marine cyanobacterium Acaryochloris with a unique pigment content and lifestyle.</title>
        <authorList>
            <person name="Partensky F."/>
            <person name="Six C."/>
            <person name="Ratin M."/>
            <person name="Garczarek L."/>
            <person name="Vaulot D."/>
            <person name="Probert I."/>
            <person name="Calteau A."/>
            <person name="Gourvil P."/>
            <person name="Marie D."/>
            <person name="Grebert T."/>
            <person name="Bouchier C."/>
            <person name="Le Panse S."/>
            <person name="Gachenot M."/>
            <person name="Rodriguez F."/>
            <person name="Garrido J.L."/>
        </authorList>
    </citation>
    <scope>NUCLEOTIDE SEQUENCE [LARGE SCALE GENOMIC DNA]</scope>
    <source>
        <strain evidence="1 2">RCC1774</strain>
    </source>
</reference>
<dbReference type="EMBL" id="PQWO01000051">
    <property type="protein sequence ID" value="PZD70197.1"/>
    <property type="molecule type" value="Genomic_DNA"/>
</dbReference>
<dbReference type="AlphaFoldDB" id="A0A2W1JMR7"/>
<evidence type="ECO:0000313" key="1">
    <source>
        <dbReference type="EMBL" id="PZD70197.1"/>
    </source>
</evidence>
<organism evidence="1 2">
    <name type="scientific">Acaryochloris thomasi RCC1774</name>
    <dbReference type="NCBI Taxonomy" id="1764569"/>
    <lineage>
        <taxon>Bacteria</taxon>
        <taxon>Bacillati</taxon>
        <taxon>Cyanobacteriota</taxon>
        <taxon>Cyanophyceae</taxon>
        <taxon>Acaryochloridales</taxon>
        <taxon>Acaryochloridaceae</taxon>
        <taxon>Acaryochloris</taxon>
        <taxon>Acaryochloris thomasi</taxon>
    </lineage>
</organism>
<evidence type="ECO:0000313" key="2">
    <source>
        <dbReference type="Proteomes" id="UP000248857"/>
    </source>
</evidence>
<gene>
    <name evidence="1" type="ORF">C1752_16968</name>
</gene>
<dbReference type="PANTHER" id="PTHR34235">
    <property type="entry name" value="SLR1203 PROTEIN-RELATED"/>
    <property type="match status" value="1"/>
</dbReference>
<accession>A0A2W1JMR7</accession>
<dbReference type="PANTHER" id="PTHR34235:SF1">
    <property type="entry name" value="SLR0416 PROTEIN"/>
    <property type="match status" value="1"/>
</dbReference>
<proteinExistence type="predicted"/>
<dbReference type="InterPro" id="IPR002636">
    <property type="entry name" value="DUF29"/>
</dbReference>